<dbReference type="Proteomes" id="UP000029579">
    <property type="component" value="Unassembled WGS sequence"/>
</dbReference>
<comment type="caution">
    <text evidence="2">The sequence shown here is derived from an EMBL/GenBank/DDBJ whole genome shotgun (WGS) entry which is preliminary data.</text>
</comment>
<dbReference type="OrthoDB" id="308265at2"/>
<dbReference type="eggNOG" id="COG1687">
    <property type="taxonomic scope" value="Bacteria"/>
</dbReference>
<dbReference type="AlphaFoldDB" id="A0A095Z635"/>
<reference evidence="2 3" key="1">
    <citation type="submission" date="2014-07" db="EMBL/GenBank/DDBJ databases">
        <authorList>
            <person name="McCorrison J."/>
            <person name="Sanka R."/>
            <person name="Torralba M."/>
            <person name="Gillis M."/>
            <person name="Haft D.H."/>
            <person name="Methe B."/>
            <person name="Sutton G."/>
            <person name="Nelson K.E."/>
        </authorList>
    </citation>
    <scope>NUCLEOTIDE SEQUENCE [LARGE SCALE GENOMIC DNA]</scope>
    <source>
        <strain evidence="2 3">S7-1-13</strain>
    </source>
</reference>
<feature type="transmembrane region" description="Helical" evidence="1">
    <location>
        <begin position="61"/>
        <end position="79"/>
    </location>
</feature>
<sequence>MTRVLIMIFLSSLTTFLIRSTPFLFFSKKEIPDLIKYFGKYLPFALMPLLVIFAIRNINLMVYPYGLPEIIASLSVIILHAKFRKLFLSISIGTFIYMVLIQLVFV</sequence>
<dbReference type="RefSeq" id="WP_037327868.1">
    <property type="nucleotide sequence ID" value="NZ_JRMW01000035.1"/>
</dbReference>
<feature type="transmembrane region" description="Helical" evidence="1">
    <location>
        <begin position="6"/>
        <end position="26"/>
    </location>
</feature>
<feature type="transmembrane region" description="Helical" evidence="1">
    <location>
        <begin position="38"/>
        <end position="55"/>
    </location>
</feature>
<protein>
    <submittedName>
        <fullName evidence="2">Branched-chain amino acid transporter</fullName>
    </submittedName>
</protein>
<dbReference type="Pfam" id="PF05437">
    <property type="entry name" value="AzlD"/>
    <property type="match status" value="1"/>
</dbReference>
<dbReference type="EMBL" id="JRMW01000035">
    <property type="protein sequence ID" value="KGF03939.1"/>
    <property type="molecule type" value="Genomic_DNA"/>
</dbReference>
<dbReference type="InterPro" id="IPR008407">
    <property type="entry name" value="Brnchd-chn_aa_trnsp_AzlD"/>
</dbReference>
<keyword evidence="1" id="KW-0472">Membrane</keyword>
<keyword evidence="1" id="KW-0812">Transmembrane</keyword>
<gene>
    <name evidence="2" type="ORF">HMPREF1630_05725</name>
</gene>
<proteinExistence type="predicted"/>
<organism evidence="2 3">
    <name type="scientific">Anaerococcus lactolyticus S7-1-13</name>
    <dbReference type="NCBI Taxonomy" id="1284686"/>
    <lineage>
        <taxon>Bacteria</taxon>
        <taxon>Bacillati</taxon>
        <taxon>Bacillota</taxon>
        <taxon>Tissierellia</taxon>
        <taxon>Tissierellales</taxon>
        <taxon>Peptoniphilaceae</taxon>
        <taxon>Anaerococcus</taxon>
    </lineage>
</organism>
<name>A0A095Z635_9FIRM</name>
<evidence type="ECO:0000313" key="2">
    <source>
        <dbReference type="EMBL" id="KGF03939.1"/>
    </source>
</evidence>
<dbReference type="PIRSF" id="PIRSF003203">
    <property type="entry name" value="AzlD"/>
    <property type="match status" value="1"/>
</dbReference>
<feature type="transmembrane region" description="Helical" evidence="1">
    <location>
        <begin position="86"/>
        <end position="105"/>
    </location>
</feature>
<keyword evidence="1" id="KW-1133">Transmembrane helix</keyword>
<accession>A0A095Z635</accession>
<evidence type="ECO:0000313" key="3">
    <source>
        <dbReference type="Proteomes" id="UP000029579"/>
    </source>
</evidence>
<evidence type="ECO:0000256" key="1">
    <source>
        <dbReference type="SAM" id="Phobius"/>
    </source>
</evidence>